<organism evidence="1 2">
    <name type="scientific">Flavobacterium caeni</name>
    <dbReference type="NCBI Taxonomy" id="490189"/>
    <lineage>
        <taxon>Bacteria</taxon>
        <taxon>Pseudomonadati</taxon>
        <taxon>Bacteroidota</taxon>
        <taxon>Flavobacteriia</taxon>
        <taxon>Flavobacteriales</taxon>
        <taxon>Flavobacteriaceae</taxon>
        <taxon>Flavobacterium</taxon>
    </lineage>
</organism>
<dbReference type="OrthoDB" id="1373292at2"/>
<dbReference type="Proteomes" id="UP000199354">
    <property type="component" value="Unassembled WGS sequence"/>
</dbReference>
<gene>
    <name evidence="1" type="ORF">SAMN02927903_01982</name>
</gene>
<dbReference type="EMBL" id="FMVF01000008">
    <property type="protein sequence ID" value="SCY66664.1"/>
    <property type="molecule type" value="Genomic_DNA"/>
</dbReference>
<name>A0A1G5HSG4_9FLAO</name>
<evidence type="ECO:0000313" key="1">
    <source>
        <dbReference type="EMBL" id="SCY66664.1"/>
    </source>
</evidence>
<dbReference type="RefSeq" id="WP_091142716.1">
    <property type="nucleotide sequence ID" value="NZ_FMVF01000008.1"/>
</dbReference>
<proteinExistence type="predicted"/>
<protein>
    <submittedName>
        <fullName evidence="1">Uncharacterized protein</fullName>
    </submittedName>
</protein>
<dbReference type="AlphaFoldDB" id="A0A1G5HSG4"/>
<reference evidence="1 2" key="1">
    <citation type="submission" date="2016-10" db="EMBL/GenBank/DDBJ databases">
        <authorList>
            <person name="de Groot N.N."/>
        </authorList>
    </citation>
    <scope>NUCLEOTIDE SEQUENCE [LARGE SCALE GENOMIC DNA]</scope>
    <source>
        <strain evidence="1 2">CGMCC 1.7031</strain>
    </source>
</reference>
<sequence length="392" mass="44846">MNNIDFLDNVARIKENIYGTKLDDLEIDGNGLLWSFLVVSCNLSTFLPGLNAEDHYNMVQNMQFHRSLSGADLYFPSLLNNTRFYDKSDVLAKSKQTPHIFVSYHAGSYYMILRHLAMNDNRFCVVAGDNYIRDYESFVQDVYRDVPNSDTSALQIMSAHDPKLLLKLSKKLNDGVSVFFFIDGNSGTKQNNFASDKNLLKIDFLHHHIYARQGVALLAYLTKAPVATIIAKRDKRLNNSVIIKPVNTDRLLAKKDRNHFVNSVTRKLYGELERYLYKNYEQWSGWFYIHELFDGEAETGPSTASAPETEYNNTPFVVSDAIRLIKHKDESIFMVNRKSYEIMQIGSVLFDVLTFFRTPQQVSTGQPLVLNGDVIGFDFVKELIALNLIKQA</sequence>
<accession>A0A1G5HSG4</accession>
<keyword evidence="2" id="KW-1185">Reference proteome</keyword>
<dbReference type="STRING" id="490189.SAMN02927903_01982"/>
<evidence type="ECO:0000313" key="2">
    <source>
        <dbReference type="Proteomes" id="UP000199354"/>
    </source>
</evidence>